<dbReference type="GO" id="GO:0016020">
    <property type="term" value="C:membrane"/>
    <property type="evidence" value="ECO:0007669"/>
    <property type="project" value="UniProtKB-SubCell"/>
</dbReference>
<keyword evidence="10" id="KW-1185">Reference proteome</keyword>
<feature type="transmembrane region" description="Helical" evidence="7">
    <location>
        <begin position="12"/>
        <end position="33"/>
    </location>
</feature>
<dbReference type="eggNOG" id="ENOG502SPBT">
    <property type="taxonomic scope" value="Eukaryota"/>
</dbReference>
<dbReference type="Pfam" id="PF20684">
    <property type="entry name" value="Fung_rhodopsin"/>
    <property type="match status" value="1"/>
</dbReference>
<reference evidence="9 10" key="2">
    <citation type="journal article" date="2013" name="PLoS Genet.">
        <title>Comparative genome structure, secondary metabolite, and effector coding capacity across Cochliobolus pathogens.</title>
        <authorList>
            <person name="Condon B.J."/>
            <person name="Leng Y."/>
            <person name="Wu D."/>
            <person name="Bushley K.E."/>
            <person name="Ohm R.A."/>
            <person name="Otillar R."/>
            <person name="Martin J."/>
            <person name="Schackwitz W."/>
            <person name="Grimwood J."/>
            <person name="MohdZainudin N."/>
            <person name="Xue C."/>
            <person name="Wang R."/>
            <person name="Manning V.A."/>
            <person name="Dhillon B."/>
            <person name="Tu Z.J."/>
            <person name="Steffenson B.J."/>
            <person name="Salamov A."/>
            <person name="Sun H."/>
            <person name="Lowry S."/>
            <person name="LaButti K."/>
            <person name="Han J."/>
            <person name="Copeland A."/>
            <person name="Lindquist E."/>
            <person name="Barry K."/>
            <person name="Schmutz J."/>
            <person name="Baker S.E."/>
            <person name="Ciuffetti L.M."/>
            <person name="Grigoriev I.V."/>
            <person name="Zhong S."/>
            <person name="Turgeon B.G."/>
        </authorList>
    </citation>
    <scope>NUCLEOTIDE SEQUENCE [LARGE SCALE GENOMIC DNA]</scope>
    <source>
        <strain evidence="10">28A</strain>
    </source>
</reference>
<keyword evidence="3 7" id="KW-1133">Transmembrane helix</keyword>
<evidence type="ECO:0000256" key="1">
    <source>
        <dbReference type="ARBA" id="ARBA00004141"/>
    </source>
</evidence>
<dbReference type="InterPro" id="IPR052337">
    <property type="entry name" value="SAT4-like"/>
</dbReference>
<proteinExistence type="inferred from homology"/>
<dbReference type="HOGENOM" id="CLU_028200_0_2_1"/>
<dbReference type="Proteomes" id="UP000016935">
    <property type="component" value="Unassembled WGS sequence"/>
</dbReference>
<comment type="subcellular location">
    <subcellularLocation>
        <location evidence="1">Membrane</location>
        <topology evidence="1">Multi-pass membrane protein</topology>
    </subcellularLocation>
</comment>
<evidence type="ECO:0000313" key="9">
    <source>
        <dbReference type="EMBL" id="EOA86736.1"/>
    </source>
</evidence>
<comment type="similarity">
    <text evidence="5">Belongs to the SAT4 family.</text>
</comment>
<feature type="compositionally biased region" description="Polar residues" evidence="6">
    <location>
        <begin position="298"/>
        <end position="319"/>
    </location>
</feature>
<dbReference type="PANTHER" id="PTHR33048">
    <property type="entry name" value="PTH11-LIKE INTEGRAL MEMBRANE PROTEIN (AFU_ORTHOLOGUE AFUA_5G11245)"/>
    <property type="match status" value="1"/>
</dbReference>
<dbReference type="GeneID" id="19405708"/>
<feature type="domain" description="Rhodopsin" evidence="8">
    <location>
        <begin position="62"/>
        <end position="251"/>
    </location>
</feature>
<evidence type="ECO:0000313" key="10">
    <source>
        <dbReference type="Proteomes" id="UP000016935"/>
    </source>
</evidence>
<dbReference type="InterPro" id="IPR049326">
    <property type="entry name" value="Rhodopsin_dom_fungi"/>
</dbReference>
<accession>R0IPU8</accession>
<evidence type="ECO:0000256" key="4">
    <source>
        <dbReference type="ARBA" id="ARBA00023136"/>
    </source>
</evidence>
<dbReference type="PANTHER" id="PTHR33048:SF47">
    <property type="entry name" value="INTEGRAL MEMBRANE PROTEIN-RELATED"/>
    <property type="match status" value="1"/>
</dbReference>
<evidence type="ECO:0000256" key="6">
    <source>
        <dbReference type="SAM" id="MobiDB-lite"/>
    </source>
</evidence>
<feature type="region of interest" description="Disordered" evidence="6">
    <location>
        <begin position="260"/>
        <end position="359"/>
    </location>
</feature>
<evidence type="ECO:0000259" key="8">
    <source>
        <dbReference type="Pfam" id="PF20684"/>
    </source>
</evidence>
<feature type="transmembrane region" description="Helical" evidence="7">
    <location>
        <begin position="190"/>
        <end position="209"/>
    </location>
</feature>
<keyword evidence="2 7" id="KW-0812">Transmembrane</keyword>
<feature type="compositionally biased region" description="Polar residues" evidence="6">
    <location>
        <begin position="327"/>
        <end position="345"/>
    </location>
</feature>
<feature type="transmembrane region" description="Helical" evidence="7">
    <location>
        <begin position="229"/>
        <end position="247"/>
    </location>
</feature>
<name>R0IPU8_EXST2</name>
<dbReference type="RefSeq" id="XP_008025350.1">
    <property type="nucleotide sequence ID" value="XM_008027159.1"/>
</dbReference>
<organism evidence="9 10">
    <name type="scientific">Exserohilum turcicum (strain 28A)</name>
    <name type="common">Northern leaf blight fungus</name>
    <name type="synonym">Setosphaeria turcica</name>
    <dbReference type="NCBI Taxonomy" id="671987"/>
    <lineage>
        <taxon>Eukaryota</taxon>
        <taxon>Fungi</taxon>
        <taxon>Dikarya</taxon>
        <taxon>Ascomycota</taxon>
        <taxon>Pezizomycotina</taxon>
        <taxon>Dothideomycetes</taxon>
        <taxon>Pleosporomycetidae</taxon>
        <taxon>Pleosporales</taxon>
        <taxon>Pleosporineae</taxon>
        <taxon>Pleosporaceae</taxon>
        <taxon>Exserohilum</taxon>
    </lineage>
</organism>
<dbReference type="STRING" id="671987.R0IPU8"/>
<protein>
    <recommendedName>
        <fullName evidence="8">Rhodopsin domain-containing protein</fullName>
    </recommendedName>
</protein>
<dbReference type="OrthoDB" id="5413793at2759"/>
<feature type="transmembrane region" description="Helical" evidence="7">
    <location>
        <begin position="159"/>
        <end position="178"/>
    </location>
</feature>
<reference evidence="9 10" key="1">
    <citation type="journal article" date="2012" name="PLoS Pathog.">
        <title>Diverse lifestyles and strategies of plant pathogenesis encoded in the genomes of eighteen Dothideomycetes fungi.</title>
        <authorList>
            <person name="Ohm R.A."/>
            <person name="Feau N."/>
            <person name="Henrissat B."/>
            <person name="Schoch C.L."/>
            <person name="Horwitz B.A."/>
            <person name="Barry K.W."/>
            <person name="Condon B.J."/>
            <person name="Copeland A.C."/>
            <person name="Dhillon B."/>
            <person name="Glaser F."/>
            <person name="Hesse C.N."/>
            <person name="Kosti I."/>
            <person name="LaButti K."/>
            <person name="Lindquist E.A."/>
            <person name="Lucas S."/>
            <person name="Salamov A.A."/>
            <person name="Bradshaw R.E."/>
            <person name="Ciuffetti L."/>
            <person name="Hamelin R.C."/>
            <person name="Kema G.H.J."/>
            <person name="Lawrence C."/>
            <person name="Scott J.A."/>
            <person name="Spatafora J.W."/>
            <person name="Turgeon B.G."/>
            <person name="de Wit P.J.G.M."/>
            <person name="Zhong S."/>
            <person name="Goodwin S.B."/>
            <person name="Grigoriev I.V."/>
        </authorList>
    </citation>
    <scope>NUCLEOTIDE SEQUENCE [LARGE SCALE GENOMIC DNA]</scope>
    <source>
        <strain evidence="10">28A</strain>
    </source>
</reference>
<evidence type="ECO:0000256" key="2">
    <source>
        <dbReference type="ARBA" id="ARBA00022692"/>
    </source>
</evidence>
<dbReference type="AlphaFoldDB" id="R0IPU8"/>
<evidence type="ECO:0000256" key="3">
    <source>
        <dbReference type="ARBA" id="ARBA00022989"/>
    </source>
</evidence>
<evidence type="ECO:0000256" key="5">
    <source>
        <dbReference type="ARBA" id="ARBA00038359"/>
    </source>
</evidence>
<feature type="transmembrane region" description="Helical" evidence="7">
    <location>
        <begin position="75"/>
        <end position="99"/>
    </location>
</feature>
<keyword evidence="4 7" id="KW-0472">Membrane</keyword>
<sequence>MFHAYPGERRDLQWVTVTLTSIATILLISRISLTIKNRGWLGLEDGFVIAANVSAHIRATRSDTDGDQLTCALQFFWLTQLFYTLTNGFNKMAFVALYYRVFPMKRFRQVCLFLGGVSVAWTVSFVFIVVFQCTPIHRVFNRTIPGTCINFFWHRWLNAISNLLTDIAIFIMPIPVIIRLNMSLGSRIGLVVLFSMGFFICLTTALRMATLPLTLRTKDPSWESAPTNLWSFIEAASGVICACLISLRKSITALWPKRWTSSKGTSGAYRQYDHNTPSAQGAPRSRGRTADNAYHSYAMSNVKGNTGRSDTYVNGSPSESQEHIIEQSKTTTHHVMTSRPRSSDSGSDKTEVQGITVTTDVKVIRN</sequence>
<dbReference type="EMBL" id="KB908592">
    <property type="protein sequence ID" value="EOA86736.1"/>
    <property type="molecule type" value="Genomic_DNA"/>
</dbReference>
<feature type="transmembrane region" description="Helical" evidence="7">
    <location>
        <begin position="111"/>
        <end position="131"/>
    </location>
</feature>
<evidence type="ECO:0000256" key="7">
    <source>
        <dbReference type="SAM" id="Phobius"/>
    </source>
</evidence>
<gene>
    <name evidence="9" type="ORF">SETTUDRAFT_88454</name>
</gene>